<reference evidence="1 2" key="1">
    <citation type="journal article" date="2019" name="Emerg. Microbes Infect.">
        <title>Comprehensive subspecies identification of 175 nontuberculous mycobacteria species based on 7547 genomic profiles.</title>
        <authorList>
            <person name="Matsumoto Y."/>
            <person name="Kinjo T."/>
            <person name="Motooka D."/>
            <person name="Nabeya D."/>
            <person name="Jung N."/>
            <person name="Uechi K."/>
            <person name="Horii T."/>
            <person name="Iida T."/>
            <person name="Fujita J."/>
            <person name="Nakamura S."/>
        </authorList>
    </citation>
    <scope>NUCLEOTIDE SEQUENCE [LARGE SCALE GENOMIC DNA]</scope>
    <source>
        <strain evidence="1 2">JCM 13571</strain>
    </source>
</reference>
<accession>A0A7I7WZ30</accession>
<dbReference type="AlphaFoldDB" id="A0A7I7WZ30"/>
<proteinExistence type="predicted"/>
<organism evidence="1 2">
    <name type="scientific">Mycolicibacter hiberniae</name>
    <dbReference type="NCBI Taxonomy" id="29314"/>
    <lineage>
        <taxon>Bacteria</taxon>
        <taxon>Bacillati</taxon>
        <taxon>Actinomycetota</taxon>
        <taxon>Actinomycetes</taxon>
        <taxon>Mycobacteriales</taxon>
        <taxon>Mycobacteriaceae</taxon>
        <taxon>Mycolicibacter</taxon>
    </lineage>
</organism>
<evidence type="ECO:0000313" key="1">
    <source>
        <dbReference type="EMBL" id="BBZ22754.1"/>
    </source>
</evidence>
<keyword evidence="2" id="KW-1185">Reference proteome</keyword>
<gene>
    <name evidence="1" type="ORF">MHIB_11720</name>
</gene>
<name>A0A7I7WZ30_9MYCO</name>
<sequence>MPRYTVEVPPVAIRAPTRYRPSSRVPSKLSPPQVEVTWQWYVCVGGRSGGSKLVS</sequence>
<dbReference type="EMBL" id="AP022609">
    <property type="protein sequence ID" value="BBZ22754.1"/>
    <property type="molecule type" value="Genomic_DNA"/>
</dbReference>
<dbReference type="KEGG" id="mhib:MHIB_11720"/>
<protein>
    <submittedName>
        <fullName evidence="1">Uncharacterized protein</fullName>
    </submittedName>
</protein>
<dbReference type="Proteomes" id="UP000467260">
    <property type="component" value="Chromosome"/>
</dbReference>
<evidence type="ECO:0000313" key="2">
    <source>
        <dbReference type="Proteomes" id="UP000467260"/>
    </source>
</evidence>